<feature type="non-terminal residue" evidence="2">
    <location>
        <position position="1"/>
    </location>
</feature>
<feature type="domain" description="RNase H type-2" evidence="1">
    <location>
        <begin position="1"/>
        <end position="56"/>
    </location>
</feature>
<dbReference type="GO" id="GO:0004523">
    <property type="term" value="F:RNA-DNA hybrid ribonuclease activity"/>
    <property type="evidence" value="ECO:0007669"/>
    <property type="project" value="InterPro"/>
</dbReference>
<reference evidence="2" key="1">
    <citation type="journal article" date="2014" name="Front. Microbiol.">
        <title>High frequency of phylogenetically diverse reductive dehalogenase-homologous genes in deep subseafloor sedimentary metagenomes.</title>
        <authorList>
            <person name="Kawai M."/>
            <person name="Futagami T."/>
            <person name="Toyoda A."/>
            <person name="Takaki Y."/>
            <person name="Nishi S."/>
            <person name="Hori S."/>
            <person name="Arai W."/>
            <person name="Tsubouchi T."/>
            <person name="Morono Y."/>
            <person name="Uchiyama I."/>
            <person name="Ito T."/>
            <person name="Fujiyama A."/>
            <person name="Inagaki F."/>
            <person name="Takami H."/>
        </authorList>
    </citation>
    <scope>NUCLEOTIDE SEQUENCE</scope>
    <source>
        <strain evidence="2">Expedition CK06-06</strain>
    </source>
</reference>
<dbReference type="InterPro" id="IPR024567">
    <property type="entry name" value="RNase_HII/HIII_dom"/>
</dbReference>
<organism evidence="2">
    <name type="scientific">marine sediment metagenome</name>
    <dbReference type="NCBI Taxonomy" id="412755"/>
    <lineage>
        <taxon>unclassified sequences</taxon>
        <taxon>metagenomes</taxon>
        <taxon>ecological metagenomes</taxon>
    </lineage>
</organism>
<protein>
    <recommendedName>
        <fullName evidence="1">RNase H type-2 domain-containing protein</fullName>
    </recommendedName>
</protein>
<proteinExistence type="predicted"/>
<evidence type="ECO:0000259" key="1">
    <source>
        <dbReference type="PROSITE" id="PS51975"/>
    </source>
</evidence>
<accession>X1GIN9</accession>
<gene>
    <name evidence="2" type="ORF">S03H2_19295</name>
</gene>
<comment type="caution">
    <text evidence="2">The sequence shown here is derived from an EMBL/GenBank/DDBJ whole genome shotgun (WGS) entry which is preliminary data.</text>
</comment>
<name>X1GIN9_9ZZZZ</name>
<dbReference type="EMBL" id="BARU01010066">
    <property type="protein sequence ID" value="GAH44720.1"/>
    <property type="molecule type" value="Genomic_DNA"/>
</dbReference>
<sequence length="56" mass="6347">LYFLSQDVGMDLPKGSSSLVDEAGLRLVKLHKVEILDKVAKKHFKITHRILTSLEE</sequence>
<dbReference type="PROSITE" id="PS51975">
    <property type="entry name" value="RNASE_H_2"/>
    <property type="match status" value="1"/>
</dbReference>
<evidence type="ECO:0000313" key="2">
    <source>
        <dbReference type="EMBL" id="GAH44720.1"/>
    </source>
</evidence>
<dbReference type="AlphaFoldDB" id="X1GIN9"/>